<accession>A0ABV8CRH5</accession>
<organism evidence="1 2">
    <name type="scientific">Pseudaeromonas sharmana</name>
    <dbReference type="NCBI Taxonomy" id="328412"/>
    <lineage>
        <taxon>Bacteria</taxon>
        <taxon>Pseudomonadati</taxon>
        <taxon>Pseudomonadota</taxon>
        <taxon>Gammaproteobacteria</taxon>
        <taxon>Aeromonadales</taxon>
        <taxon>Aeromonadaceae</taxon>
        <taxon>Pseudaeromonas</taxon>
    </lineage>
</organism>
<evidence type="ECO:0000313" key="1">
    <source>
        <dbReference type="EMBL" id="MFC3914623.1"/>
    </source>
</evidence>
<protein>
    <submittedName>
        <fullName evidence="1">Uncharacterized protein</fullName>
    </submittedName>
</protein>
<comment type="caution">
    <text evidence="1">The sequence shown here is derived from an EMBL/GenBank/DDBJ whole genome shotgun (WGS) entry which is preliminary data.</text>
</comment>
<gene>
    <name evidence="1" type="ORF">ACFOSS_14300</name>
</gene>
<sequence>MTSAVTPSRGRRPMRAQGYCAAVAAWLLAGCTSNYYLVDEMADRPPQAYPETVQLVPSADAKASALLQQTTLYRTAPQAAVTLRDANLQFSGGCGNPLLASGLTLGLLPVSIPEGVRLVYRLQRDGQSVIYAHDIWVERRTSVWEWLFTPFADSEHEVWQQGLQRAPRHVVNCIDGRCVDPEPTAVNQAQTGP</sequence>
<dbReference type="Proteomes" id="UP001595692">
    <property type="component" value="Unassembled WGS sequence"/>
</dbReference>
<name>A0ABV8CRH5_9GAMM</name>
<dbReference type="RefSeq" id="WP_377153701.1">
    <property type="nucleotide sequence ID" value="NZ_JBHSAF010000014.1"/>
</dbReference>
<reference evidence="2" key="1">
    <citation type="journal article" date="2019" name="Int. J. Syst. Evol. Microbiol.">
        <title>The Global Catalogue of Microorganisms (GCM) 10K type strain sequencing project: providing services to taxonomists for standard genome sequencing and annotation.</title>
        <authorList>
            <consortium name="The Broad Institute Genomics Platform"/>
            <consortium name="The Broad Institute Genome Sequencing Center for Infectious Disease"/>
            <person name="Wu L."/>
            <person name="Ma J."/>
        </authorList>
    </citation>
    <scope>NUCLEOTIDE SEQUENCE [LARGE SCALE GENOMIC DNA]</scope>
    <source>
        <strain evidence="2">CCUG 54939</strain>
    </source>
</reference>
<dbReference type="EMBL" id="JBHSAF010000014">
    <property type="protein sequence ID" value="MFC3914623.1"/>
    <property type="molecule type" value="Genomic_DNA"/>
</dbReference>
<keyword evidence="2" id="KW-1185">Reference proteome</keyword>
<evidence type="ECO:0000313" key="2">
    <source>
        <dbReference type="Proteomes" id="UP001595692"/>
    </source>
</evidence>
<proteinExistence type="predicted"/>